<evidence type="ECO:0000256" key="1">
    <source>
        <dbReference type="SAM" id="Phobius"/>
    </source>
</evidence>
<feature type="transmembrane region" description="Helical" evidence="1">
    <location>
        <begin position="12"/>
        <end position="32"/>
    </location>
</feature>
<gene>
    <name evidence="2" type="ORF">IMZ28_05885</name>
</gene>
<dbReference type="EMBL" id="CP063164">
    <property type="protein sequence ID" value="QOR60997.1"/>
    <property type="molecule type" value="Genomic_DNA"/>
</dbReference>
<reference evidence="2 3" key="1">
    <citation type="submission" date="2020-10" db="EMBL/GenBank/DDBJ databases">
        <title>The genome of sulfurovum sp.</title>
        <authorList>
            <person name="Xie S."/>
            <person name="Shao Z."/>
            <person name="Jiang L."/>
        </authorList>
    </citation>
    <scope>NUCLEOTIDE SEQUENCE [LARGE SCALE GENOMIC DNA]</scope>
    <source>
        <strain evidence="2 3">ST-419</strain>
    </source>
</reference>
<keyword evidence="1" id="KW-0472">Membrane</keyword>
<dbReference type="AlphaFoldDB" id="A0A7M1S0J8"/>
<dbReference type="RefSeq" id="WP_197547668.1">
    <property type="nucleotide sequence ID" value="NZ_CP063164.1"/>
</dbReference>
<keyword evidence="1" id="KW-1133">Transmembrane helix</keyword>
<keyword evidence="1" id="KW-0812">Transmembrane</keyword>
<dbReference type="KEGG" id="sinu:IMZ28_05885"/>
<organism evidence="2 3">
    <name type="scientific">Sulfurovum indicum</name>
    <dbReference type="NCBI Taxonomy" id="2779528"/>
    <lineage>
        <taxon>Bacteria</taxon>
        <taxon>Pseudomonadati</taxon>
        <taxon>Campylobacterota</taxon>
        <taxon>Epsilonproteobacteria</taxon>
        <taxon>Campylobacterales</taxon>
        <taxon>Sulfurovaceae</taxon>
        <taxon>Sulfurovum</taxon>
    </lineage>
</organism>
<evidence type="ECO:0000313" key="2">
    <source>
        <dbReference type="EMBL" id="QOR60997.1"/>
    </source>
</evidence>
<accession>A0A7M1S0J8</accession>
<keyword evidence="3" id="KW-1185">Reference proteome</keyword>
<proteinExistence type="predicted"/>
<sequence length="83" mass="9893">MKERRSCSKVKPWIYFMLELSIFMIIGMDIIAYFGSKTGIPTAFLFVLFALHKTKSIQRLERVLERAGEVRKVKVRERYRNHI</sequence>
<dbReference type="Proteomes" id="UP000595074">
    <property type="component" value="Chromosome"/>
</dbReference>
<name>A0A7M1S0J8_9BACT</name>
<evidence type="ECO:0000313" key="3">
    <source>
        <dbReference type="Proteomes" id="UP000595074"/>
    </source>
</evidence>
<protein>
    <submittedName>
        <fullName evidence="2">Uncharacterized protein</fullName>
    </submittedName>
</protein>